<organism evidence="1 2">
    <name type="scientific">Leptospira alstonii serovar Sichuan str. 79601</name>
    <dbReference type="NCBI Taxonomy" id="1218565"/>
    <lineage>
        <taxon>Bacteria</taxon>
        <taxon>Pseudomonadati</taxon>
        <taxon>Spirochaetota</taxon>
        <taxon>Spirochaetia</taxon>
        <taxon>Leptospirales</taxon>
        <taxon>Leptospiraceae</taxon>
        <taxon>Leptospira</taxon>
    </lineage>
</organism>
<comment type="caution">
    <text evidence="1">The sequence shown here is derived from an EMBL/GenBank/DDBJ whole genome shotgun (WGS) entry which is preliminary data.</text>
</comment>
<proteinExistence type="predicted"/>
<evidence type="ECO:0000313" key="1">
    <source>
        <dbReference type="EMBL" id="EMJ96144.1"/>
    </source>
</evidence>
<dbReference type="Proteomes" id="UP000011988">
    <property type="component" value="Unassembled WGS sequence"/>
</dbReference>
<name>M6CWR9_9LEPT</name>
<dbReference type="EMBL" id="ANIK01000028">
    <property type="protein sequence ID" value="EMJ96144.1"/>
    <property type="molecule type" value="Genomic_DNA"/>
</dbReference>
<dbReference type="AlphaFoldDB" id="M6CWR9"/>
<protein>
    <submittedName>
        <fullName evidence="1">Uncharacterized protein</fullName>
    </submittedName>
</protein>
<accession>M6CWR9</accession>
<gene>
    <name evidence="1" type="ORF">LEP1GSC194_0350</name>
</gene>
<sequence length="63" mass="7002">MLGIIAQAAPVHSTWASRELTGTSPAKESIKIGKIFPTLKLRQVYIITPFSLDGNRWKFLSES</sequence>
<evidence type="ECO:0000313" key="2">
    <source>
        <dbReference type="Proteomes" id="UP000011988"/>
    </source>
</evidence>
<reference evidence="1 2" key="1">
    <citation type="submission" date="2013-01" db="EMBL/GenBank/DDBJ databases">
        <authorList>
            <person name="Harkins D.M."/>
            <person name="Durkin A.S."/>
            <person name="Brinkac L.M."/>
            <person name="Haft D.H."/>
            <person name="Selengut J.D."/>
            <person name="Sanka R."/>
            <person name="DePew J."/>
            <person name="Purushe J."/>
            <person name="Galloway R.L."/>
            <person name="Vinetz J.M."/>
            <person name="Sutton G.G."/>
            <person name="Nierman W.C."/>
            <person name="Fouts D.E."/>
        </authorList>
    </citation>
    <scope>NUCLEOTIDE SEQUENCE [LARGE SCALE GENOMIC DNA]</scope>
    <source>
        <strain evidence="1 2">79601</strain>
    </source>
</reference>